<dbReference type="AlphaFoldDB" id="A0A554WUT9"/>
<sequence length="175" mass="20098">MKHPMITVQSVDIENLRLRNAFAGCVALETGCQLRENGVVSLAVEPHDAPFFGSLHMGYHVEDLKTGRSFNVEDKGVWLRWYPTHESFTRRAARFLKRDGFVLMDYDRGVIEWRYLTKGIPAEEIELLKFATFVRPHLLAIIAHDPELRTHDFVITDAFVKIKPAPSFFNRSLLG</sequence>
<accession>A0A554WUT9</accession>
<dbReference type="Proteomes" id="UP000320225">
    <property type="component" value="Unassembled WGS sequence"/>
</dbReference>
<evidence type="ECO:0000313" key="2">
    <source>
        <dbReference type="Proteomes" id="UP000320225"/>
    </source>
</evidence>
<dbReference type="EMBL" id="VJND01000001">
    <property type="protein sequence ID" value="TSE27352.1"/>
    <property type="molecule type" value="Genomic_DNA"/>
</dbReference>
<protein>
    <submittedName>
        <fullName evidence="1">Uncharacterized protein</fullName>
    </submittedName>
</protein>
<dbReference type="RefSeq" id="WP_143892682.1">
    <property type="nucleotide sequence ID" value="NZ_VJND01000001.1"/>
</dbReference>
<proteinExistence type="predicted"/>
<name>A0A554WUT9_9BURK</name>
<gene>
    <name evidence="1" type="ORF">Tsedi_00185</name>
</gene>
<organism evidence="1 2">
    <name type="scientific">Tepidimonas sediminis</name>
    <dbReference type="NCBI Taxonomy" id="2588941"/>
    <lineage>
        <taxon>Bacteria</taxon>
        <taxon>Pseudomonadati</taxon>
        <taxon>Pseudomonadota</taxon>
        <taxon>Betaproteobacteria</taxon>
        <taxon>Burkholderiales</taxon>
        <taxon>Tepidimonas</taxon>
    </lineage>
</organism>
<evidence type="ECO:0000313" key="1">
    <source>
        <dbReference type="EMBL" id="TSE27352.1"/>
    </source>
</evidence>
<keyword evidence="2" id="KW-1185">Reference proteome</keyword>
<comment type="caution">
    <text evidence="1">The sequence shown here is derived from an EMBL/GenBank/DDBJ whole genome shotgun (WGS) entry which is preliminary data.</text>
</comment>
<reference evidence="1 2" key="1">
    <citation type="submission" date="2019-07" db="EMBL/GenBank/DDBJ databases">
        <title>Tepidimonas sediminis YIM 72259 draft genome.</title>
        <authorList>
            <person name="Da Costa M.S."/>
            <person name="Froufe H.J.C."/>
            <person name="Egas C."/>
            <person name="Albuquerque L."/>
        </authorList>
    </citation>
    <scope>NUCLEOTIDE SEQUENCE [LARGE SCALE GENOMIC DNA]</scope>
    <source>
        <strain evidence="1 2">YIM 72259</strain>
    </source>
</reference>